<dbReference type="PANTHER" id="PTHR43591">
    <property type="entry name" value="METHYLTRANSFERASE"/>
    <property type="match status" value="1"/>
</dbReference>
<reference evidence="3 4" key="1">
    <citation type="journal article" date="2018" name="J. Microbiol.">
        <title>Baekduia soli gen. nov., sp. nov., a novel bacterium isolated from the soil of Baekdu Mountain and proposal of a novel family name, Baekduiaceae fam. nov.</title>
        <authorList>
            <person name="An D.S."/>
            <person name="Siddiqi M.Z."/>
            <person name="Kim K.H."/>
            <person name="Yu H.S."/>
            <person name="Im W.T."/>
        </authorList>
    </citation>
    <scope>NUCLEOTIDE SEQUENCE [LARGE SCALE GENOMIC DNA]</scope>
    <source>
        <strain evidence="3 4">BR7-21</strain>
    </source>
</reference>
<proteinExistence type="predicted"/>
<keyword evidence="3" id="KW-0808">Transferase</keyword>
<dbReference type="GO" id="GO:0032259">
    <property type="term" value="P:methylation"/>
    <property type="evidence" value="ECO:0007669"/>
    <property type="project" value="UniProtKB-KW"/>
</dbReference>
<evidence type="ECO:0000313" key="3">
    <source>
        <dbReference type="EMBL" id="QEC48870.1"/>
    </source>
</evidence>
<dbReference type="InterPro" id="IPR025714">
    <property type="entry name" value="Methyltranfer_dom"/>
</dbReference>
<dbReference type="RefSeq" id="WP_146920885.1">
    <property type="nucleotide sequence ID" value="NZ_CP042430.1"/>
</dbReference>
<feature type="region of interest" description="Disordered" evidence="1">
    <location>
        <begin position="1"/>
        <end position="21"/>
    </location>
</feature>
<gene>
    <name evidence="3" type="ORF">FSW04_15675</name>
</gene>
<keyword evidence="4" id="KW-1185">Reference proteome</keyword>
<protein>
    <submittedName>
        <fullName evidence="3">Methyltransferase domain-containing protein</fullName>
    </submittedName>
</protein>
<evidence type="ECO:0000259" key="2">
    <source>
        <dbReference type="Pfam" id="PF13847"/>
    </source>
</evidence>
<dbReference type="GO" id="GO:0008168">
    <property type="term" value="F:methyltransferase activity"/>
    <property type="evidence" value="ECO:0007669"/>
    <property type="project" value="UniProtKB-KW"/>
</dbReference>
<dbReference type="CDD" id="cd02440">
    <property type="entry name" value="AdoMet_MTases"/>
    <property type="match status" value="1"/>
</dbReference>
<dbReference type="KEGG" id="bsol:FSW04_15675"/>
<sequence length="284" mass="30543">MALDDPDQERADSRERWERAAPGWESGADAFHAGALPVAHWMVDRLDPQPGQTVLELAAGRGDVGFLAAELLHPGGRLICTDGAEAMVEVARRRGEELGVRGVEFRPMELEWIDEKLASVDGILCRFGYMHAVDPEAALREARRVLRPGGRLVLAVWAPAEDNLWLSALAEEAVRAGHIVPPSDGAPGAFALAAPGVVDELLADAGFEDVEVEPIELLFRAPGVDAWWETVREMSSSMRPVLDALSPADHYRLRDAVEARWAPFVAGDGTIALPGRALGVAAGA</sequence>
<keyword evidence="3" id="KW-0489">Methyltransferase</keyword>
<organism evidence="3 4">
    <name type="scientific">Baekduia soli</name>
    <dbReference type="NCBI Taxonomy" id="496014"/>
    <lineage>
        <taxon>Bacteria</taxon>
        <taxon>Bacillati</taxon>
        <taxon>Actinomycetota</taxon>
        <taxon>Thermoleophilia</taxon>
        <taxon>Solirubrobacterales</taxon>
        <taxon>Baekduiaceae</taxon>
        <taxon>Baekduia</taxon>
    </lineage>
</organism>
<dbReference type="EMBL" id="CP042430">
    <property type="protein sequence ID" value="QEC48870.1"/>
    <property type="molecule type" value="Genomic_DNA"/>
</dbReference>
<dbReference type="Gene3D" id="3.40.50.150">
    <property type="entry name" value="Vaccinia Virus protein VP39"/>
    <property type="match status" value="1"/>
</dbReference>
<feature type="domain" description="Methyltransferase" evidence="2">
    <location>
        <begin position="50"/>
        <end position="156"/>
    </location>
</feature>
<dbReference type="Proteomes" id="UP000321805">
    <property type="component" value="Chromosome"/>
</dbReference>
<dbReference type="AlphaFoldDB" id="A0A5B8U787"/>
<name>A0A5B8U787_9ACTN</name>
<dbReference type="InterPro" id="IPR029063">
    <property type="entry name" value="SAM-dependent_MTases_sf"/>
</dbReference>
<evidence type="ECO:0000256" key="1">
    <source>
        <dbReference type="SAM" id="MobiDB-lite"/>
    </source>
</evidence>
<dbReference type="SUPFAM" id="SSF53335">
    <property type="entry name" value="S-adenosyl-L-methionine-dependent methyltransferases"/>
    <property type="match status" value="1"/>
</dbReference>
<dbReference type="PANTHER" id="PTHR43591:SF24">
    <property type="entry name" value="2-METHOXY-6-POLYPRENYL-1,4-BENZOQUINOL METHYLASE, MITOCHONDRIAL"/>
    <property type="match status" value="1"/>
</dbReference>
<accession>A0A5B8U787</accession>
<feature type="compositionally biased region" description="Basic and acidic residues" evidence="1">
    <location>
        <begin position="8"/>
        <end position="19"/>
    </location>
</feature>
<dbReference type="Pfam" id="PF13847">
    <property type="entry name" value="Methyltransf_31"/>
    <property type="match status" value="1"/>
</dbReference>
<dbReference type="OrthoDB" id="9777638at2"/>
<evidence type="ECO:0000313" key="4">
    <source>
        <dbReference type="Proteomes" id="UP000321805"/>
    </source>
</evidence>